<evidence type="ECO:0000313" key="2">
    <source>
        <dbReference type="Proteomes" id="UP000769780"/>
    </source>
</evidence>
<sequence>MYIETLNKVYIPLVELGDKKGFNVGYAFTDSPNINENEEKPSFLIHTSASNAYEVEISIFGGELPFIVIGNFYSFEKAVSFIEEYHEILLNLKKE</sequence>
<organism evidence="1 2">
    <name type="scientific">Mesobacillus maritimus</name>
    <dbReference type="NCBI Taxonomy" id="1643336"/>
    <lineage>
        <taxon>Bacteria</taxon>
        <taxon>Bacillati</taxon>
        <taxon>Bacillota</taxon>
        <taxon>Bacilli</taxon>
        <taxon>Bacillales</taxon>
        <taxon>Bacillaceae</taxon>
        <taxon>Mesobacillus</taxon>
    </lineage>
</organism>
<dbReference type="EMBL" id="JACWFH010000026">
    <property type="protein sequence ID" value="MBY0098669.1"/>
    <property type="molecule type" value="Genomic_DNA"/>
</dbReference>
<comment type="caution">
    <text evidence="1">The sequence shown here is derived from an EMBL/GenBank/DDBJ whole genome shotgun (WGS) entry which is preliminary data.</text>
</comment>
<proteinExistence type="predicted"/>
<keyword evidence="2" id="KW-1185">Reference proteome</keyword>
<reference evidence="1 2" key="1">
    <citation type="submission" date="2020-07" db="EMBL/GenBank/DDBJ databases">
        <title>Fungal Genomes of the International Space Station.</title>
        <authorList>
            <person name="Seuylemezian A."/>
            <person name="Singh N.K."/>
            <person name="Wood J."/>
            <person name="Venkateswaran K."/>
        </authorList>
    </citation>
    <scope>NUCLEOTIDE SEQUENCE [LARGE SCALE GENOMIC DNA]</scope>
    <source>
        <strain evidence="1 2">PL-B2</strain>
    </source>
</reference>
<name>A0ABS7K8U9_9BACI</name>
<protein>
    <submittedName>
        <fullName evidence="1">Uncharacterized protein</fullName>
    </submittedName>
</protein>
<dbReference type="RefSeq" id="WP_221874894.1">
    <property type="nucleotide sequence ID" value="NZ_JACWFH010000026.1"/>
</dbReference>
<dbReference type="Proteomes" id="UP000769780">
    <property type="component" value="Unassembled WGS sequence"/>
</dbReference>
<gene>
    <name evidence="1" type="ORF">H0185_18045</name>
</gene>
<evidence type="ECO:0000313" key="1">
    <source>
        <dbReference type="EMBL" id="MBY0098669.1"/>
    </source>
</evidence>
<accession>A0ABS7K8U9</accession>